<keyword evidence="2" id="KW-0677">Repeat</keyword>
<evidence type="ECO:0000256" key="2">
    <source>
        <dbReference type="ARBA" id="ARBA00022737"/>
    </source>
</evidence>
<dbReference type="AlphaFoldDB" id="A0A8H7XT71"/>
<feature type="region of interest" description="Disordered" evidence="3">
    <location>
        <begin position="507"/>
        <end position="538"/>
    </location>
</feature>
<dbReference type="PANTHER" id="PTHR15574">
    <property type="entry name" value="WD REPEAT DOMAIN-CONTAINING FAMILY"/>
    <property type="match status" value="1"/>
</dbReference>
<dbReference type="Pfam" id="PF00400">
    <property type="entry name" value="WD40"/>
    <property type="match status" value="2"/>
</dbReference>
<dbReference type="PANTHER" id="PTHR15574:SF40">
    <property type="entry name" value="WD AND TETRATRICOPEPTIDE REPEATS PROTEIN 1"/>
    <property type="match status" value="1"/>
</dbReference>
<evidence type="ECO:0008006" key="5">
    <source>
        <dbReference type="Google" id="ProtNLM"/>
    </source>
</evidence>
<reference evidence="4" key="1">
    <citation type="submission" date="2021-02" db="EMBL/GenBank/DDBJ databases">
        <title>Psilocybe cubensis genome.</title>
        <authorList>
            <person name="Mckernan K.J."/>
            <person name="Crawford S."/>
            <person name="Trippe A."/>
            <person name="Kane L.T."/>
            <person name="Mclaughlin S."/>
        </authorList>
    </citation>
    <scope>NUCLEOTIDE SEQUENCE [LARGE SCALE GENOMIC DNA]</scope>
    <source>
        <strain evidence="4">MGC-MH-2018</strain>
    </source>
</reference>
<dbReference type="SMART" id="SM00320">
    <property type="entry name" value="WD40"/>
    <property type="match status" value="4"/>
</dbReference>
<gene>
    <name evidence="4" type="ORF">JR316_009964</name>
</gene>
<dbReference type="InterPro" id="IPR011041">
    <property type="entry name" value="Quinoprot_gluc/sorb_DH_b-prop"/>
</dbReference>
<accession>A0A8H7XT71</accession>
<organism evidence="4">
    <name type="scientific">Psilocybe cubensis</name>
    <name type="common">Psychedelic mushroom</name>
    <name type="synonym">Stropharia cubensis</name>
    <dbReference type="NCBI Taxonomy" id="181762"/>
    <lineage>
        <taxon>Eukaryota</taxon>
        <taxon>Fungi</taxon>
        <taxon>Dikarya</taxon>
        <taxon>Basidiomycota</taxon>
        <taxon>Agaricomycotina</taxon>
        <taxon>Agaricomycetes</taxon>
        <taxon>Agaricomycetidae</taxon>
        <taxon>Agaricales</taxon>
        <taxon>Agaricineae</taxon>
        <taxon>Strophariaceae</taxon>
        <taxon>Psilocybe</taxon>
    </lineage>
</organism>
<dbReference type="EMBL" id="JAFIQS010000010">
    <property type="protein sequence ID" value="KAG5165268.1"/>
    <property type="molecule type" value="Genomic_DNA"/>
</dbReference>
<dbReference type="InterPro" id="IPR045151">
    <property type="entry name" value="DCAF8"/>
</dbReference>
<name>A0A8H7XT71_PSICU</name>
<dbReference type="GO" id="GO:0045717">
    <property type="term" value="P:negative regulation of fatty acid biosynthetic process"/>
    <property type="evidence" value="ECO:0007669"/>
    <property type="project" value="TreeGrafter"/>
</dbReference>
<evidence type="ECO:0000313" key="4">
    <source>
        <dbReference type="EMBL" id="KAG5165268.1"/>
    </source>
</evidence>
<dbReference type="GO" id="GO:0080008">
    <property type="term" value="C:Cul4-RING E3 ubiquitin ligase complex"/>
    <property type="evidence" value="ECO:0007669"/>
    <property type="project" value="TreeGrafter"/>
</dbReference>
<dbReference type="InterPro" id="IPR015943">
    <property type="entry name" value="WD40/YVTN_repeat-like_dom_sf"/>
</dbReference>
<evidence type="ECO:0000256" key="3">
    <source>
        <dbReference type="SAM" id="MobiDB-lite"/>
    </source>
</evidence>
<dbReference type="GO" id="GO:0005737">
    <property type="term" value="C:cytoplasm"/>
    <property type="evidence" value="ECO:0007669"/>
    <property type="project" value="TreeGrafter"/>
</dbReference>
<keyword evidence="1" id="KW-0853">WD repeat</keyword>
<dbReference type="SUPFAM" id="SSF50952">
    <property type="entry name" value="Soluble quinoprotein glucose dehydrogenase"/>
    <property type="match status" value="1"/>
</dbReference>
<dbReference type="InterPro" id="IPR001680">
    <property type="entry name" value="WD40_rpt"/>
</dbReference>
<feature type="compositionally biased region" description="Acidic residues" evidence="3">
    <location>
        <begin position="516"/>
        <end position="533"/>
    </location>
</feature>
<protein>
    <recommendedName>
        <fullName evidence="5">WD40 repeat-like protein</fullName>
    </recommendedName>
</protein>
<sequence>MKRHRDSASEADDGGGRRLSGASHVQTSSEPERTGTRFPTSPSYGFPRQQRRHLLSARGVLPMETRRQDMSHAIVDSAHGFPYSRKLEVHTGCVNALAFSSKDGRFLASGGDGTPAGASMKTDRSFDHAYHDNEDSIRSLTCHPVQDDLLMSASEDGTIRRYDWRQGGAPPSSQDIIQTENEVTDVKFHPTMEHLFADSDGSGRVFLRDSRMAFGSLPKRSNEGIVRRYNTKLTKKTYSHLSHPEASSITFDKDGSCLLVFLSLAYFFLLSVELTVFEWQHYLPTIFSVSDPNPLAVLSGKNLPDGTPVPSNQTTYSNSCTMKHGSFGGPGLDNDDMYAAGSDDFYCYIWRIPPLPQLMDQREIYTEKRWSVYGDASTIAFTEGRHEPKIAPVELSTPLDRLTGHNSIVNTTLFHPHFLHIVTAGVENSILLHSPTPSSPCTQNLQRSPENVRVLKDEDAEEDRRLYYRTLLGAHSPHAEDNEAIERNERRTLRIIIREEGQVDCFETRPWRSDGEDSSDEDNDEEDEDDDSDTLLLDISGEEVFPRIRMFLN</sequence>
<feature type="region of interest" description="Disordered" evidence="3">
    <location>
        <begin position="1"/>
        <end position="50"/>
    </location>
</feature>
<proteinExistence type="predicted"/>
<comment type="caution">
    <text evidence="4">The sequence shown here is derived from an EMBL/GenBank/DDBJ whole genome shotgun (WGS) entry which is preliminary data.</text>
</comment>
<evidence type="ECO:0000256" key="1">
    <source>
        <dbReference type="ARBA" id="ARBA00022574"/>
    </source>
</evidence>
<dbReference type="Gene3D" id="2.130.10.10">
    <property type="entry name" value="YVTN repeat-like/Quinoprotein amine dehydrogenase"/>
    <property type="match status" value="2"/>
</dbReference>